<dbReference type="Proteomes" id="UP001549146">
    <property type="component" value="Unassembled WGS sequence"/>
</dbReference>
<comment type="caution">
    <text evidence="8">The sequence shown here is derived from an EMBL/GenBank/DDBJ whole genome shotgun (WGS) entry which is preliminary data.</text>
</comment>
<proteinExistence type="predicted"/>
<dbReference type="Gene3D" id="1.20.1250.20">
    <property type="entry name" value="MFS general substrate transporter like domains"/>
    <property type="match status" value="2"/>
</dbReference>
<evidence type="ECO:0000256" key="1">
    <source>
        <dbReference type="ARBA" id="ARBA00004651"/>
    </source>
</evidence>
<feature type="transmembrane region" description="Helical" evidence="7">
    <location>
        <begin position="297"/>
        <end position="319"/>
    </location>
</feature>
<accession>A0ABV2LT20</accession>
<dbReference type="EMBL" id="JBEPMO010000005">
    <property type="protein sequence ID" value="MET3731719.1"/>
    <property type="molecule type" value="Genomic_DNA"/>
</dbReference>
<dbReference type="InterPro" id="IPR011701">
    <property type="entry name" value="MFS"/>
</dbReference>
<evidence type="ECO:0000313" key="9">
    <source>
        <dbReference type="Proteomes" id="UP001549146"/>
    </source>
</evidence>
<keyword evidence="5 7" id="KW-1133">Transmembrane helix</keyword>
<organism evidence="8 9">
    <name type="scientific">Moheibacter stercoris</name>
    <dbReference type="NCBI Taxonomy" id="1628251"/>
    <lineage>
        <taxon>Bacteria</taxon>
        <taxon>Pseudomonadati</taxon>
        <taxon>Bacteroidota</taxon>
        <taxon>Flavobacteriia</taxon>
        <taxon>Flavobacteriales</taxon>
        <taxon>Weeksellaceae</taxon>
        <taxon>Moheibacter</taxon>
    </lineage>
</organism>
<feature type="transmembrane region" description="Helical" evidence="7">
    <location>
        <begin position="206"/>
        <end position="227"/>
    </location>
</feature>
<keyword evidence="9" id="KW-1185">Reference proteome</keyword>
<feature type="transmembrane region" description="Helical" evidence="7">
    <location>
        <begin position="12"/>
        <end position="31"/>
    </location>
</feature>
<dbReference type="InterPro" id="IPR050171">
    <property type="entry name" value="MFS_Transporters"/>
</dbReference>
<dbReference type="PANTHER" id="PTHR23517">
    <property type="entry name" value="RESISTANCE PROTEIN MDTM, PUTATIVE-RELATED-RELATED"/>
    <property type="match status" value="1"/>
</dbReference>
<dbReference type="InterPro" id="IPR036259">
    <property type="entry name" value="MFS_trans_sf"/>
</dbReference>
<keyword evidence="3" id="KW-1003">Cell membrane</keyword>
<keyword evidence="2" id="KW-0813">Transport</keyword>
<dbReference type="SUPFAM" id="SSF103473">
    <property type="entry name" value="MFS general substrate transporter"/>
    <property type="match status" value="1"/>
</dbReference>
<evidence type="ECO:0000256" key="4">
    <source>
        <dbReference type="ARBA" id="ARBA00022692"/>
    </source>
</evidence>
<dbReference type="Pfam" id="PF07690">
    <property type="entry name" value="MFS_1"/>
    <property type="match status" value="1"/>
</dbReference>
<keyword evidence="4 7" id="KW-0812">Transmembrane</keyword>
<feature type="transmembrane region" description="Helical" evidence="7">
    <location>
        <begin position="239"/>
        <end position="258"/>
    </location>
</feature>
<feature type="transmembrane region" description="Helical" evidence="7">
    <location>
        <begin position="264"/>
        <end position="285"/>
    </location>
</feature>
<sequence length="365" mass="41035">MERSEAMSIYGWFTALLVFSQILGAVLGDLLIGNKKSIILGGGLQAIGILCLCFPSKVGLYLGLSILVLGSGLYTPNLLSNFGKLYLKKEKLLDSGFTIFHLTTNIGSFFGILLIGYVGDRFGFQIGFILAGLLMLLSLIPILLSKEKLIEPTEIHPIRFNRRIINIGFAFLLVGLFWALLNFSYPRISDLQIQFKELTSSIFPDYFWQTANSIFIFPICIMAFLVWNKFYSNQFFKIMLGFIFGAFSFGLLLLIPEVPAQQQIVLFISSLLFFGIAEIHIAPIIHSILTQYSNPKYLAIMMSLIFLPTSLFRFCFGLLDDKIYETPSLELYLGFIGMATIGILLLGIIVWSKKLPSTKLFQKPE</sequence>
<keyword evidence="6 7" id="KW-0472">Membrane</keyword>
<feature type="transmembrane region" description="Helical" evidence="7">
    <location>
        <begin position="38"/>
        <end position="58"/>
    </location>
</feature>
<comment type="subcellular location">
    <subcellularLocation>
        <location evidence="1">Cell membrane</location>
        <topology evidence="1">Multi-pass membrane protein</topology>
    </subcellularLocation>
</comment>
<evidence type="ECO:0000313" key="8">
    <source>
        <dbReference type="EMBL" id="MET3731719.1"/>
    </source>
</evidence>
<dbReference type="RefSeq" id="WP_354508244.1">
    <property type="nucleotide sequence ID" value="NZ_JBEPMO010000005.1"/>
</dbReference>
<feature type="transmembrane region" description="Helical" evidence="7">
    <location>
        <begin position="124"/>
        <end position="144"/>
    </location>
</feature>
<feature type="transmembrane region" description="Helical" evidence="7">
    <location>
        <begin position="164"/>
        <end position="186"/>
    </location>
</feature>
<evidence type="ECO:0000256" key="5">
    <source>
        <dbReference type="ARBA" id="ARBA00022989"/>
    </source>
</evidence>
<feature type="transmembrane region" description="Helical" evidence="7">
    <location>
        <begin position="331"/>
        <end position="351"/>
    </location>
</feature>
<reference evidence="8 9" key="1">
    <citation type="submission" date="2024-06" db="EMBL/GenBank/DDBJ databases">
        <title>Genomic Encyclopedia of Type Strains, Phase IV (KMG-IV): sequencing the most valuable type-strain genomes for metagenomic binning, comparative biology and taxonomic classification.</title>
        <authorList>
            <person name="Goeker M."/>
        </authorList>
    </citation>
    <scope>NUCLEOTIDE SEQUENCE [LARGE SCALE GENOMIC DNA]</scope>
    <source>
        <strain evidence="8 9">DSM 29388</strain>
    </source>
</reference>
<feature type="transmembrane region" description="Helical" evidence="7">
    <location>
        <begin position="64"/>
        <end position="87"/>
    </location>
</feature>
<protein>
    <submittedName>
        <fullName evidence="8">POT family proton-dependent oligopeptide transporter</fullName>
    </submittedName>
</protein>
<feature type="transmembrane region" description="Helical" evidence="7">
    <location>
        <begin position="99"/>
        <end position="118"/>
    </location>
</feature>
<evidence type="ECO:0000256" key="2">
    <source>
        <dbReference type="ARBA" id="ARBA00022448"/>
    </source>
</evidence>
<evidence type="ECO:0000256" key="3">
    <source>
        <dbReference type="ARBA" id="ARBA00022475"/>
    </source>
</evidence>
<gene>
    <name evidence="8" type="ORF">ABID46_001293</name>
</gene>
<name>A0ABV2LT20_9FLAO</name>
<evidence type="ECO:0000256" key="6">
    <source>
        <dbReference type="ARBA" id="ARBA00023136"/>
    </source>
</evidence>
<evidence type="ECO:0000256" key="7">
    <source>
        <dbReference type="SAM" id="Phobius"/>
    </source>
</evidence>
<dbReference type="PANTHER" id="PTHR23517:SF15">
    <property type="entry name" value="PROTON-DEPENDENT OLIGOPEPTIDE FAMILY TRANSPORT PROTEIN"/>
    <property type="match status" value="1"/>
</dbReference>